<reference evidence="1" key="1">
    <citation type="journal article" date="2015" name="Nature">
        <title>Complex archaea that bridge the gap between prokaryotes and eukaryotes.</title>
        <authorList>
            <person name="Spang A."/>
            <person name="Saw J.H."/>
            <person name="Jorgensen S.L."/>
            <person name="Zaremba-Niedzwiedzka K."/>
            <person name="Martijn J."/>
            <person name="Lind A.E."/>
            <person name="van Eijk R."/>
            <person name="Schleper C."/>
            <person name="Guy L."/>
            <person name="Ettema T.J."/>
        </authorList>
    </citation>
    <scope>NUCLEOTIDE SEQUENCE</scope>
</reference>
<evidence type="ECO:0000313" key="1">
    <source>
        <dbReference type="EMBL" id="KKN75261.1"/>
    </source>
</evidence>
<comment type="caution">
    <text evidence="1">The sequence shown here is derived from an EMBL/GenBank/DDBJ whole genome shotgun (WGS) entry which is preliminary data.</text>
</comment>
<gene>
    <name evidence="1" type="ORF">LCGC14_0382600</name>
</gene>
<dbReference type="AlphaFoldDB" id="A0A0F9VP79"/>
<organism evidence="1">
    <name type="scientific">marine sediment metagenome</name>
    <dbReference type="NCBI Taxonomy" id="412755"/>
    <lineage>
        <taxon>unclassified sequences</taxon>
        <taxon>metagenomes</taxon>
        <taxon>ecological metagenomes</taxon>
    </lineage>
</organism>
<dbReference type="EMBL" id="LAZR01000313">
    <property type="protein sequence ID" value="KKN75261.1"/>
    <property type="molecule type" value="Genomic_DNA"/>
</dbReference>
<accession>A0A0F9VP79</accession>
<sequence>MSVTDMHECPHGPIKDCHKCMFRELVEALEDALAYIGGTLKADWGESDRQAINRVRSELLTGGRALIEKAKQIDPDCIPYEEAQEIAANQSHRYG</sequence>
<proteinExistence type="predicted"/>
<name>A0A0F9VP79_9ZZZZ</name>
<protein>
    <submittedName>
        <fullName evidence="1">Uncharacterized protein</fullName>
    </submittedName>
</protein>